<evidence type="ECO:0000313" key="2">
    <source>
        <dbReference type="Proteomes" id="UP000250235"/>
    </source>
</evidence>
<dbReference type="EMBL" id="KV007756">
    <property type="protein sequence ID" value="KZV31049.1"/>
    <property type="molecule type" value="Genomic_DNA"/>
</dbReference>
<proteinExistence type="predicted"/>
<gene>
    <name evidence="1" type="ORF">F511_32569</name>
</gene>
<name>A0A2Z7BCB6_9LAMI</name>
<accession>A0A2Z7BCB6</accession>
<dbReference type="PANTHER" id="PTHR34371:SF6">
    <property type="entry name" value="MEMBRANE-ASSOCIATED KINASE REGULATOR 6"/>
    <property type="match status" value="1"/>
</dbReference>
<reference evidence="1 2" key="1">
    <citation type="journal article" date="2015" name="Proc. Natl. Acad. Sci. U.S.A.">
        <title>The resurrection genome of Boea hygrometrica: A blueprint for survival of dehydration.</title>
        <authorList>
            <person name="Xiao L."/>
            <person name="Yang G."/>
            <person name="Zhang L."/>
            <person name="Yang X."/>
            <person name="Zhao S."/>
            <person name="Ji Z."/>
            <person name="Zhou Q."/>
            <person name="Hu M."/>
            <person name="Wang Y."/>
            <person name="Chen M."/>
            <person name="Xu Y."/>
            <person name="Jin H."/>
            <person name="Xiao X."/>
            <person name="Hu G."/>
            <person name="Bao F."/>
            <person name="Hu Y."/>
            <person name="Wan P."/>
            <person name="Li L."/>
            <person name="Deng X."/>
            <person name="Kuang T."/>
            <person name="Xiang C."/>
            <person name="Zhu J.K."/>
            <person name="Oliver M.J."/>
            <person name="He Y."/>
        </authorList>
    </citation>
    <scope>NUCLEOTIDE SEQUENCE [LARGE SCALE GENOMIC DNA]</scope>
    <source>
        <strain evidence="2">cv. XS01</strain>
    </source>
</reference>
<dbReference type="PANTHER" id="PTHR34371">
    <property type="entry name" value="OS01G0551000 PROTEIN"/>
    <property type="match status" value="1"/>
</dbReference>
<evidence type="ECO:0000313" key="1">
    <source>
        <dbReference type="EMBL" id="KZV31049.1"/>
    </source>
</evidence>
<dbReference type="Proteomes" id="UP000250235">
    <property type="component" value="Unassembled WGS sequence"/>
</dbReference>
<protein>
    <submittedName>
        <fullName evidence="1">Uncharacterized protein</fullName>
    </submittedName>
</protein>
<keyword evidence="2" id="KW-1185">Reference proteome</keyword>
<dbReference type="AlphaFoldDB" id="A0A2Z7BCB6"/>
<dbReference type="OrthoDB" id="1934555at2759"/>
<sequence length="154" mass="17225">MLTPPLHQSLSIPFRWEVVPGTARAANTAVASGQPPKNMVARRLDLPPRLLNDDSKIAKMSSPVTVLDGPYIGHSLSLACTFSFREEGARNLGPGRCGSFKEEGKFSLGDAFKIDKRSKRFKRRSFFNLSRMNSNIWVSFFFTSSILCLKRMVI</sequence>
<organism evidence="1 2">
    <name type="scientific">Dorcoceras hygrometricum</name>
    <dbReference type="NCBI Taxonomy" id="472368"/>
    <lineage>
        <taxon>Eukaryota</taxon>
        <taxon>Viridiplantae</taxon>
        <taxon>Streptophyta</taxon>
        <taxon>Embryophyta</taxon>
        <taxon>Tracheophyta</taxon>
        <taxon>Spermatophyta</taxon>
        <taxon>Magnoliopsida</taxon>
        <taxon>eudicotyledons</taxon>
        <taxon>Gunneridae</taxon>
        <taxon>Pentapetalae</taxon>
        <taxon>asterids</taxon>
        <taxon>lamiids</taxon>
        <taxon>Lamiales</taxon>
        <taxon>Gesneriaceae</taxon>
        <taxon>Didymocarpoideae</taxon>
        <taxon>Trichosporeae</taxon>
        <taxon>Loxocarpinae</taxon>
        <taxon>Dorcoceras</taxon>
    </lineage>
</organism>